<dbReference type="AlphaFoldDB" id="A0A6G6Y1G3"/>
<accession>A0A6G6Y1G3</accession>
<dbReference type="KEGG" id="spzr:G5C33_01300"/>
<proteinExistence type="predicted"/>
<dbReference type="Proteomes" id="UP000501568">
    <property type="component" value="Chromosome"/>
</dbReference>
<protein>
    <submittedName>
        <fullName evidence="1">Uncharacterized protein</fullName>
    </submittedName>
</protein>
<reference evidence="1 2" key="1">
    <citation type="submission" date="2020-02" db="EMBL/GenBank/DDBJ databases">
        <authorList>
            <person name="Zheng R.K."/>
            <person name="Sun C.M."/>
        </authorList>
    </citation>
    <scope>NUCLEOTIDE SEQUENCE [LARGE SCALE GENOMIC DNA]</scope>
    <source>
        <strain evidence="2">zrk23</strain>
    </source>
</reference>
<dbReference type="RefSeq" id="WP_165325556.1">
    <property type="nucleotide sequence ID" value="NZ_CP049109.1"/>
</dbReference>
<keyword evidence="2" id="KW-1185">Reference proteome</keyword>
<evidence type="ECO:0000313" key="2">
    <source>
        <dbReference type="Proteomes" id="UP000501568"/>
    </source>
</evidence>
<evidence type="ECO:0000313" key="1">
    <source>
        <dbReference type="EMBL" id="QIG78558.1"/>
    </source>
</evidence>
<gene>
    <name evidence="1" type="ORF">G5C33_01300</name>
</gene>
<organism evidence="1 2">
    <name type="scientific">Stakelama tenebrarum</name>
    <dbReference type="NCBI Taxonomy" id="2711215"/>
    <lineage>
        <taxon>Bacteria</taxon>
        <taxon>Pseudomonadati</taxon>
        <taxon>Pseudomonadota</taxon>
        <taxon>Alphaproteobacteria</taxon>
        <taxon>Sphingomonadales</taxon>
        <taxon>Sphingomonadaceae</taxon>
        <taxon>Stakelama</taxon>
    </lineage>
</organism>
<name>A0A6G6Y1G3_9SPHN</name>
<dbReference type="EMBL" id="CP049109">
    <property type="protein sequence ID" value="QIG78558.1"/>
    <property type="molecule type" value="Genomic_DNA"/>
</dbReference>
<sequence>MMVLSILAALAAPQAADPLAPAREGKMQCYAPDIAAKTCKALAGYELQPDGSYANTALVLLGISPVITMETVTDVIVRDDAVCGYTTEDDLRTATIRVDGAPMTGAPADSFRDQLVSAMSSAIGPEICTRYLPDGDRLRTEITYDGEVGADTAIPVIWVSPEDGYRVAP</sequence>